<dbReference type="InterPro" id="IPR003838">
    <property type="entry name" value="ABC3_permease_C"/>
</dbReference>
<evidence type="ECO:0000313" key="11">
    <source>
        <dbReference type="Proteomes" id="UP000633509"/>
    </source>
</evidence>
<dbReference type="RefSeq" id="WP_225963657.1">
    <property type="nucleotide sequence ID" value="NZ_JADBEK010000001.1"/>
</dbReference>
<accession>A0ABR9M1Z7</accession>
<comment type="similarity">
    <text evidence="6">Belongs to the ABC-4 integral membrane protein family.</text>
</comment>
<keyword evidence="4 7" id="KW-1133">Transmembrane helix</keyword>
<keyword evidence="3 7" id="KW-0812">Transmembrane</keyword>
<evidence type="ECO:0000256" key="4">
    <source>
        <dbReference type="ARBA" id="ARBA00022989"/>
    </source>
</evidence>
<gene>
    <name evidence="10" type="ORF">H4W80_005185</name>
</gene>
<evidence type="ECO:0000256" key="1">
    <source>
        <dbReference type="ARBA" id="ARBA00004651"/>
    </source>
</evidence>
<feature type="transmembrane region" description="Helical" evidence="7">
    <location>
        <begin position="366"/>
        <end position="389"/>
    </location>
</feature>
<feature type="domain" description="ABC3 transporter permease C-terminal" evidence="8">
    <location>
        <begin position="287"/>
        <end position="399"/>
    </location>
</feature>
<keyword evidence="2" id="KW-1003">Cell membrane</keyword>
<feature type="transmembrane region" description="Helical" evidence="7">
    <location>
        <begin position="336"/>
        <end position="360"/>
    </location>
</feature>
<keyword evidence="5 7" id="KW-0472">Membrane</keyword>
<evidence type="ECO:0000256" key="5">
    <source>
        <dbReference type="ARBA" id="ARBA00023136"/>
    </source>
</evidence>
<dbReference type="Proteomes" id="UP000633509">
    <property type="component" value="Unassembled WGS sequence"/>
</dbReference>
<dbReference type="Pfam" id="PF02687">
    <property type="entry name" value="FtsX"/>
    <property type="match status" value="1"/>
</dbReference>
<dbReference type="InterPro" id="IPR025857">
    <property type="entry name" value="MacB_PCD"/>
</dbReference>
<feature type="transmembrane region" description="Helical" evidence="7">
    <location>
        <begin position="283"/>
        <end position="308"/>
    </location>
</feature>
<dbReference type="InterPro" id="IPR050250">
    <property type="entry name" value="Macrolide_Exporter_MacB"/>
</dbReference>
<dbReference type="Pfam" id="PF12704">
    <property type="entry name" value="MacB_PCD"/>
    <property type="match status" value="1"/>
</dbReference>
<comment type="caution">
    <text evidence="10">The sequence shown here is derived from an EMBL/GenBank/DDBJ whole genome shotgun (WGS) entry which is preliminary data.</text>
</comment>
<dbReference type="EMBL" id="JADBEK010000001">
    <property type="protein sequence ID" value="MBE1586927.1"/>
    <property type="molecule type" value="Genomic_DNA"/>
</dbReference>
<feature type="domain" description="MacB-like periplasmic core" evidence="9">
    <location>
        <begin position="37"/>
        <end position="246"/>
    </location>
</feature>
<name>A0ABR9M1Z7_9ACTN</name>
<proteinExistence type="inferred from homology"/>
<keyword evidence="11" id="KW-1185">Reference proteome</keyword>
<dbReference type="PANTHER" id="PTHR30572">
    <property type="entry name" value="MEMBRANE COMPONENT OF TRANSPORTER-RELATED"/>
    <property type="match status" value="1"/>
</dbReference>
<evidence type="ECO:0000256" key="2">
    <source>
        <dbReference type="ARBA" id="ARBA00022475"/>
    </source>
</evidence>
<comment type="subcellular location">
    <subcellularLocation>
        <location evidence="1">Cell membrane</location>
        <topology evidence="1">Multi-pass membrane protein</topology>
    </subcellularLocation>
</comment>
<sequence>MAVLEVARPKLSPARMRPRDVMRVGAVGLRTRPLRAFLSALGIAIGIAAMVSVVGLSSSSGAELDRTLSALGTNLLTVSSGTTLMGEAAQMPKDAEAMIERIGPVEKVSSIGKISEAKVYRSEEIPEAQTGGMTTYAARLDLPATVGATLRSGTWLNAATERYPAAVLGSAAAQRLGVGSIGADTQVVIGGVRFAVVGVMNPVALATELDSAVLVGWPVAESRLGFDGHPTTLYTRSAESELEAVREVLAGTANPEAPNEVDVSRPSDALAAKQATSQAFANLLLGVGAVALLVGGVGVANTMVISVLERRAEIGLRRSLGATRGQVRTQFLAESLLLSALGGGGGILLGTGVTMGYALYSGWPSVVPAWATAGGLAATLAIGAAAGLYPAIRASRLSPTEALSTP</sequence>
<evidence type="ECO:0000313" key="10">
    <source>
        <dbReference type="EMBL" id="MBE1586927.1"/>
    </source>
</evidence>
<protein>
    <submittedName>
        <fullName evidence="10">ABC transport system permease protein</fullName>
    </submittedName>
</protein>
<organism evidence="10 11">
    <name type="scientific">Nonomuraea angiospora</name>
    <dbReference type="NCBI Taxonomy" id="46172"/>
    <lineage>
        <taxon>Bacteria</taxon>
        <taxon>Bacillati</taxon>
        <taxon>Actinomycetota</taxon>
        <taxon>Actinomycetes</taxon>
        <taxon>Streptosporangiales</taxon>
        <taxon>Streptosporangiaceae</taxon>
        <taxon>Nonomuraea</taxon>
    </lineage>
</organism>
<reference evidence="10 11" key="1">
    <citation type="submission" date="2020-10" db="EMBL/GenBank/DDBJ databases">
        <title>Sequencing the genomes of 1000 actinobacteria strains.</title>
        <authorList>
            <person name="Klenk H.-P."/>
        </authorList>
    </citation>
    <scope>NUCLEOTIDE SEQUENCE [LARGE SCALE GENOMIC DNA]</scope>
    <source>
        <strain evidence="10 11">DSM 43173</strain>
    </source>
</reference>
<feature type="transmembrane region" description="Helical" evidence="7">
    <location>
        <begin position="36"/>
        <end position="56"/>
    </location>
</feature>
<evidence type="ECO:0000256" key="6">
    <source>
        <dbReference type="ARBA" id="ARBA00038076"/>
    </source>
</evidence>
<evidence type="ECO:0000256" key="7">
    <source>
        <dbReference type="SAM" id="Phobius"/>
    </source>
</evidence>
<dbReference type="PANTHER" id="PTHR30572:SF4">
    <property type="entry name" value="ABC TRANSPORTER PERMEASE YTRF"/>
    <property type="match status" value="1"/>
</dbReference>
<evidence type="ECO:0000259" key="8">
    <source>
        <dbReference type="Pfam" id="PF02687"/>
    </source>
</evidence>
<evidence type="ECO:0000259" key="9">
    <source>
        <dbReference type="Pfam" id="PF12704"/>
    </source>
</evidence>
<evidence type="ECO:0000256" key="3">
    <source>
        <dbReference type="ARBA" id="ARBA00022692"/>
    </source>
</evidence>